<dbReference type="InterPro" id="IPR006439">
    <property type="entry name" value="HAD-SF_hydro_IA"/>
</dbReference>
<dbReference type="Proteomes" id="UP001150569">
    <property type="component" value="Unassembled WGS sequence"/>
</dbReference>
<sequence length="91" mass="10486">MGLGSWMEFILLSATFGKEKPDLAIYREALRLGHVNRPEEALHVGDHYENDFIGPRKLSMHSLLLDRTRTDVQGDPDSINDLRQIFDYLDN</sequence>
<dbReference type="EMBL" id="JANBPT010002061">
    <property type="protein sequence ID" value="KAJ1903886.1"/>
    <property type="molecule type" value="Genomic_DNA"/>
</dbReference>
<dbReference type="OrthoDB" id="444127at2759"/>
<keyword evidence="1" id="KW-0378">Hydrolase</keyword>
<protein>
    <submittedName>
        <fullName evidence="1">Haloacid dehalogenase-like hydrolase domain-containing protein 3</fullName>
    </submittedName>
</protein>
<accession>A0A9W7ZLL4</accession>
<dbReference type="NCBIfam" id="TIGR01549">
    <property type="entry name" value="HAD-SF-IA-v1"/>
    <property type="match status" value="1"/>
</dbReference>
<dbReference type="SUPFAM" id="SSF56784">
    <property type="entry name" value="HAD-like"/>
    <property type="match status" value="1"/>
</dbReference>
<dbReference type="PANTHER" id="PTHR47105:SF1">
    <property type="entry name" value="OS06G0665100 PROTEIN"/>
    <property type="match status" value="1"/>
</dbReference>
<dbReference type="Pfam" id="PF13419">
    <property type="entry name" value="HAD_2"/>
    <property type="match status" value="1"/>
</dbReference>
<dbReference type="InterPro" id="IPR036412">
    <property type="entry name" value="HAD-like_sf"/>
</dbReference>
<reference evidence="1" key="1">
    <citation type="submission" date="2022-07" db="EMBL/GenBank/DDBJ databases">
        <title>Phylogenomic reconstructions and comparative analyses of Kickxellomycotina fungi.</title>
        <authorList>
            <person name="Reynolds N.K."/>
            <person name="Stajich J.E."/>
            <person name="Barry K."/>
            <person name="Grigoriev I.V."/>
            <person name="Crous P."/>
            <person name="Smith M.E."/>
        </authorList>
    </citation>
    <scope>NUCLEOTIDE SEQUENCE</scope>
    <source>
        <strain evidence="1">RSA 861</strain>
    </source>
</reference>
<gene>
    <name evidence="1" type="primary">HDHD3</name>
    <name evidence="1" type="ORF">IWQ60_012522</name>
</gene>
<organism evidence="1 2">
    <name type="scientific">Tieghemiomyces parasiticus</name>
    <dbReference type="NCBI Taxonomy" id="78921"/>
    <lineage>
        <taxon>Eukaryota</taxon>
        <taxon>Fungi</taxon>
        <taxon>Fungi incertae sedis</taxon>
        <taxon>Zoopagomycota</taxon>
        <taxon>Kickxellomycotina</taxon>
        <taxon>Dimargaritomycetes</taxon>
        <taxon>Dimargaritales</taxon>
        <taxon>Dimargaritaceae</taxon>
        <taxon>Tieghemiomyces</taxon>
    </lineage>
</organism>
<dbReference type="Gene3D" id="3.40.50.1000">
    <property type="entry name" value="HAD superfamily/HAD-like"/>
    <property type="match status" value="1"/>
</dbReference>
<evidence type="ECO:0000313" key="1">
    <source>
        <dbReference type="EMBL" id="KAJ1903886.1"/>
    </source>
</evidence>
<dbReference type="GO" id="GO:0016791">
    <property type="term" value="F:phosphatase activity"/>
    <property type="evidence" value="ECO:0007669"/>
    <property type="project" value="UniProtKB-ARBA"/>
</dbReference>
<evidence type="ECO:0000313" key="2">
    <source>
        <dbReference type="Proteomes" id="UP001150569"/>
    </source>
</evidence>
<proteinExistence type="predicted"/>
<dbReference type="InterPro" id="IPR023214">
    <property type="entry name" value="HAD_sf"/>
</dbReference>
<comment type="caution">
    <text evidence="1">The sequence shown here is derived from an EMBL/GenBank/DDBJ whole genome shotgun (WGS) entry which is preliminary data.</text>
</comment>
<dbReference type="InterPro" id="IPR041492">
    <property type="entry name" value="HAD_2"/>
</dbReference>
<dbReference type="AlphaFoldDB" id="A0A9W7ZLL4"/>
<keyword evidence="2" id="KW-1185">Reference proteome</keyword>
<dbReference type="PANTHER" id="PTHR47105">
    <property type="entry name" value="OS02G0173600 PROTEIN"/>
    <property type="match status" value="1"/>
</dbReference>
<name>A0A9W7ZLL4_9FUNG</name>